<organism evidence="1 2">
    <name type="scientific">Astyanax mexicanus</name>
    <name type="common">Blind cave fish</name>
    <name type="synonym">Astyanax fasciatus mexicanus</name>
    <dbReference type="NCBI Taxonomy" id="7994"/>
    <lineage>
        <taxon>Eukaryota</taxon>
        <taxon>Metazoa</taxon>
        <taxon>Chordata</taxon>
        <taxon>Craniata</taxon>
        <taxon>Vertebrata</taxon>
        <taxon>Euteleostomi</taxon>
        <taxon>Actinopterygii</taxon>
        <taxon>Neopterygii</taxon>
        <taxon>Teleostei</taxon>
        <taxon>Ostariophysi</taxon>
        <taxon>Characiformes</taxon>
        <taxon>Characoidei</taxon>
        <taxon>Acestrorhamphidae</taxon>
        <taxon>Acestrorhamphinae</taxon>
        <taxon>Astyanax</taxon>
    </lineage>
</organism>
<dbReference type="Proteomes" id="UP000752171">
    <property type="component" value="Unassembled WGS sequence"/>
</dbReference>
<dbReference type="PANTHER" id="PTHR31025">
    <property type="entry name" value="SI:CH211-196P9.1-RELATED"/>
    <property type="match status" value="1"/>
</dbReference>
<sequence length="219" mass="24673">MSRTFSHRRQEVVNENPAIEDLLHRWPALFDAIQIKEEFKRITTIELETTFIANLDKHTVRLLSLFSAKGGAAGRKMGQLLDLLKQEETTEMRRDVVIRCLIVYFSESVDDLIKDYHGAPSDEVKEDLAQHTIKIVTKGGSTEDDPLDVGIVLEGREVLSGLSSVARACALLLGLIYAVNLSYPKQLRYTFEFCQKMLLELDSGKLSPKVHALKSKLLS</sequence>
<evidence type="ECO:0000313" key="2">
    <source>
        <dbReference type="Proteomes" id="UP000752171"/>
    </source>
</evidence>
<proteinExistence type="predicted"/>
<dbReference type="EMBL" id="JAICCE010000013">
    <property type="protein sequence ID" value="KAG9269210.1"/>
    <property type="molecule type" value="Genomic_DNA"/>
</dbReference>
<name>A0A8T2LC71_ASTMX</name>
<protein>
    <submittedName>
        <fullName evidence="1">Uncharacterized protein</fullName>
    </submittedName>
</protein>
<gene>
    <name evidence="1" type="ORF">AMEX_G16214</name>
</gene>
<dbReference type="PANTHER" id="PTHR31025:SF25">
    <property type="entry name" value="ZINC FINGER (C2H2)-60"/>
    <property type="match status" value="1"/>
</dbReference>
<comment type="caution">
    <text evidence="1">The sequence shown here is derived from an EMBL/GenBank/DDBJ whole genome shotgun (WGS) entry which is preliminary data.</text>
</comment>
<reference evidence="1 2" key="1">
    <citation type="submission" date="2021-07" db="EMBL/GenBank/DDBJ databases">
        <authorList>
            <person name="Imarazene B."/>
            <person name="Zahm M."/>
            <person name="Klopp C."/>
            <person name="Cabau C."/>
            <person name="Beille S."/>
            <person name="Jouanno E."/>
            <person name="Castinel A."/>
            <person name="Lluch J."/>
            <person name="Gil L."/>
            <person name="Kuchtly C."/>
            <person name="Lopez Roques C."/>
            <person name="Donnadieu C."/>
            <person name="Parrinello H."/>
            <person name="Journot L."/>
            <person name="Du K."/>
            <person name="Schartl M."/>
            <person name="Retaux S."/>
            <person name="Guiguen Y."/>
        </authorList>
    </citation>
    <scope>NUCLEOTIDE SEQUENCE [LARGE SCALE GENOMIC DNA]</scope>
    <source>
        <strain evidence="1">Pach_M1</strain>
        <tissue evidence="1">Testis</tissue>
    </source>
</reference>
<dbReference type="AlphaFoldDB" id="A0A8T2LC71"/>
<evidence type="ECO:0000313" key="1">
    <source>
        <dbReference type="EMBL" id="KAG9269210.1"/>
    </source>
</evidence>
<accession>A0A8T2LC71</accession>